<keyword evidence="1" id="KW-1133">Transmembrane helix</keyword>
<dbReference type="InterPro" id="IPR046188">
    <property type="entry name" value="DUF6216"/>
</dbReference>
<evidence type="ECO:0000313" key="2">
    <source>
        <dbReference type="EMBL" id="VVE04726.1"/>
    </source>
</evidence>
<dbReference type="RefSeq" id="WP_150620621.1">
    <property type="nucleotide sequence ID" value="NZ_CABPSM010000005.1"/>
</dbReference>
<feature type="transmembrane region" description="Helical" evidence="1">
    <location>
        <begin position="126"/>
        <end position="144"/>
    </location>
</feature>
<organism evidence="2 3">
    <name type="scientific">Pandoraea horticolens</name>
    <dbReference type="NCBI Taxonomy" id="2508298"/>
    <lineage>
        <taxon>Bacteria</taxon>
        <taxon>Pseudomonadati</taxon>
        <taxon>Pseudomonadota</taxon>
        <taxon>Betaproteobacteria</taxon>
        <taxon>Burkholderiales</taxon>
        <taxon>Burkholderiaceae</taxon>
        <taxon>Pandoraea</taxon>
    </lineage>
</organism>
<keyword evidence="1" id="KW-0472">Membrane</keyword>
<reference evidence="2 3" key="1">
    <citation type="submission" date="2019-08" db="EMBL/GenBank/DDBJ databases">
        <authorList>
            <person name="Peeters C."/>
        </authorList>
    </citation>
    <scope>NUCLEOTIDE SEQUENCE [LARGE SCALE GENOMIC DNA]</scope>
    <source>
        <strain evidence="2 3">LMG 31112</strain>
    </source>
</reference>
<evidence type="ECO:0000256" key="1">
    <source>
        <dbReference type="SAM" id="Phobius"/>
    </source>
</evidence>
<dbReference type="EMBL" id="CABPSM010000005">
    <property type="protein sequence ID" value="VVE04726.1"/>
    <property type="molecule type" value="Genomic_DNA"/>
</dbReference>
<evidence type="ECO:0000313" key="3">
    <source>
        <dbReference type="Proteomes" id="UP000343317"/>
    </source>
</evidence>
<gene>
    <name evidence="2" type="ORF">PHO31112_02322</name>
</gene>
<keyword evidence="3" id="KW-1185">Reference proteome</keyword>
<accession>A0A5E4UXU2</accession>
<feature type="transmembrane region" description="Helical" evidence="1">
    <location>
        <begin position="12"/>
        <end position="32"/>
    </location>
</feature>
<protein>
    <submittedName>
        <fullName evidence="2">Uncharacterized protein</fullName>
    </submittedName>
</protein>
<name>A0A5E4UXU2_9BURK</name>
<proteinExistence type="predicted"/>
<keyword evidence="1" id="KW-0812">Transmembrane</keyword>
<sequence>MIDSIIPFFKSPLMTMAITPALFVVALLYVSWRIRSLNVVRAKVWRTVIGEQDVKDPTIGSYLQDMHDLDAFRFRSGVKLERLADAQRLLSFAKDKGVPISAFARVSPYIDVTQPTFLKIPTKRNIVGYFVFFVVSFALLGFSLQATVSRETLLVTKATKINFIATPEQARSVFLSYFQSNVRDHSANWTITPANCLQSQEKIKAQTGLNPVEVDAICSALLDGSMKSKLEGPLKFQRWAAGILTGILLIATLAMTRLANIGAQTRRLGKRLID</sequence>
<dbReference type="AlphaFoldDB" id="A0A5E4UXU2"/>
<dbReference type="Proteomes" id="UP000343317">
    <property type="component" value="Unassembled WGS sequence"/>
</dbReference>
<feature type="transmembrane region" description="Helical" evidence="1">
    <location>
        <begin position="239"/>
        <end position="260"/>
    </location>
</feature>
<dbReference type="Pfam" id="PF19723">
    <property type="entry name" value="DUF6216"/>
    <property type="match status" value="1"/>
</dbReference>